<evidence type="ECO:0000313" key="6">
    <source>
        <dbReference type="EMBL" id="WFD36695.1"/>
    </source>
</evidence>
<dbReference type="InterPro" id="IPR000717">
    <property type="entry name" value="PCI_dom"/>
</dbReference>
<dbReference type="PANTHER" id="PTHR15350">
    <property type="entry name" value="COP9 SIGNALOSOME COMPLEX SUBUNIT 7/DENDRITIC CELL PROTEIN GA17"/>
    <property type="match status" value="1"/>
</dbReference>
<dbReference type="Proteomes" id="UP001219933">
    <property type="component" value="Chromosome 5"/>
</dbReference>
<reference evidence="6" key="1">
    <citation type="submission" date="2023-03" db="EMBL/GenBank/DDBJ databases">
        <title>Mating type loci evolution in Malassezia.</title>
        <authorList>
            <person name="Coelho M.A."/>
        </authorList>
    </citation>
    <scope>NUCLEOTIDE SEQUENCE</scope>
    <source>
        <strain evidence="6">CBS 11721</strain>
    </source>
</reference>
<gene>
    <name evidence="6" type="ORF">MCUN1_003582</name>
</gene>
<accession>A0AAF0EX87</accession>
<dbReference type="EMBL" id="CP119881">
    <property type="protein sequence ID" value="WFD36695.1"/>
    <property type="molecule type" value="Genomic_DNA"/>
</dbReference>
<feature type="region of interest" description="Disordered" evidence="4">
    <location>
        <begin position="197"/>
        <end position="223"/>
    </location>
</feature>
<sequence>MASDNVTPEILAAFDAPGVFSFAELFDAAEAAGAPSSEASDVARAQLRIFCAGTWNDYVSSSLPPLSPAAAAKLRQLTIASMAAKQRILSFSQMRGHLGLDASATHALEDLIVDGIDAGLFKGRIDAGAEIFDVYSTMPRDILPTHAARAGLRDALAQWRAKAQSALESLDEDIARLEREHKAAAAARTHHHDALVQALVESRPSQSEPPAEPVGPRTKRSRP</sequence>
<feature type="coiled-coil region" evidence="3">
    <location>
        <begin position="160"/>
        <end position="187"/>
    </location>
</feature>
<keyword evidence="7" id="KW-1185">Reference proteome</keyword>
<dbReference type="AlphaFoldDB" id="A0AAF0EX87"/>
<evidence type="ECO:0000259" key="5">
    <source>
        <dbReference type="PROSITE" id="PS50250"/>
    </source>
</evidence>
<evidence type="ECO:0000313" key="7">
    <source>
        <dbReference type="Proteomes" id="UP001219933"/>
    </source>
</evidence>
<evidence type="ECO:0000256" key="3">
    <source>
        <dbReference type="SAM" id="Coils"/>
    </source>
</evidence>
<evidence type="ECO:0000256" key="1">
    <source>
        <dbReference type="ARBA" id="ARBA00008482"/>
    </source>
</evidence>
<evidence type="ECO:0000256" key="2">
    <source>
        <dbReference type="ARBA" id="ARBA00022790"/>
    </source>
</evidence>
<name>A0AAF0EX87_9BASI</name>
<dbReference type="Pfam" id="PF01399">
    <property type="entry name" value="PCI"/>
    <property type="match status" value="1"/>
</dbReference>
<comment type="similarity">
    <text evidence="1">Belongs to the CSN7/EIF3M family. CSN7 subfamily.</text>
</comment>
<feature type="domain" description="PCI" evidence="5">
    <location>
        <begin position="1"/>
        <end position="139"/>
    </location>
</feature>
<organism evidence="6 7">
    <name type="scientific">Malassezia cuniculi</name>
    <dbReference type="NCBI Taxonomy" id="948313"/>
    <lineage>
        <taxon>Eukaryota</taxon>
        <taxon>Fungi</taxon>
        <taxon>Dikarya</taxon>
        <taxon>Basidiomycota</taxon>
        <taxon>Ustilaginomycotina</taxon>
        <taxon>Malasseziomycetes</taxon>
        <taxon>Malasseziales</taxon>
        <taxon>Malasseziaceae</taxon>
        <taxon>Malassezia</taxon>
    </lineage>
</organism>
<evidence type="ECO:0000256" key="4">
    <source>
        <dbReference type="SAM" id="MobiDB-lite"/>
    </source>
</evidence>
<dbReference type="InterPro" id="IPR045237">
    <property type="entry name" value="COPS7/eIF3m"/>
</dbReference>
<keyword evidence="3" id="KW-0175">Coiled coil</keyword>
<keyword evidence="2" id="KW-0736">Signalosome</keyword>
<dbReference type="GO" id="GO:0008180">
    <property type="term" value="C:COP9 signalosome"/>
    <property type="evidence" value="ECO:0007669"/>
    <property type="project" value="UniProtKB-KW"/>
</dbReference>
<dbReference type="PROSITE" id="PS50250">
    <property type="entry name" value="PCI"/>
    <property type="match status" value="1"/>
</dbReference>
<protein>
    <recommendedName>
        <fullName evidence="5">PCI domain-containing protein</fullName>
    </recommendedName>
</protein>
<proteinExistence type="inferred from homology"/>
<dbReference type="PANTHER" id="PTHR15350:SF5">
    <property type="entry name" value="COP9 SIGNALOSOME COMPLEX SUBUNIT 7"/>
    <property type="match status" value="1"/>
</dbReference>